<dbReference type="SMART" id="SM00317">
    <property type="entry name" value="SET"/>
    <property type="match status" value="1"/>
</dbReference>
<dbReference type="PROSITE" id="PS50280">
    <property type="entry name" value="SET"/>
    <property type="match status" value="1"/>
</dbReference>
<dbReference type="SUPFAM" id="SSF82199">
    <property type="entry name" value="SET domain"/>
    <property type="match status" value="1"/>
</dbReference>
<dbReference type="PANTHER" id="PTHR47332:SF4">
    <property type="entry name" value="SET DOMAIN-CONTAINING PROTEIN 5"/>
    <property type="match status" value="1"/>
</dbReference>
<dbReference type="Gene3D" id="2.170.270.10">
    <property type="entry name" value="SET domain"/>
    <property type="match status" value="1"/>
</dbReference>
<feature type="domain" description="SET" evidence="1">
    <location>
        <begin position="140"/>
        <end position="273"/>
    </location>
</feature>
<dbReference type="Pfam" id="PF00856">
    <property type="entry name" value="SET"/>
    <property type="match status" value="1"/>
</dbReference>
<protein>
    <submittedName>
        <fullName evidence="2">SET_domain-containing protein</fullName>
    </submittedName>
</protein>
<proteinExistence type="predicted"/>
<sequence length="470" mass="54302">MQSHDPYGMDKYITQPNLRLRQVSPDKYIEIHGVDANGIYEQYKKQCTIRAAVIRGDPRGKFNPLLVAQSLYDCGKYNEALTTLKQSVGDPQVDQKQSVALQEKSLKRIKETQSLCYEMQEIHEQCSQNSLVNFGDYISPKITRTNNKQFGNHFIANDNITIGELIIFEKNVILYKVVNPTVGCTQLLYTMTEYELDKFTSNYVGGDFDDKMQKNLFSIGYNGDDSLEGFYPQATFINHSCDNNVYRFFAANMIGIVACKNIQKGDQIFISYYRPAEMSREDILSLGRKYDFKCKCSYCTNINNPIITKFPYIVQQLQGVIPTPTQLINDSQTGIKFLKELKTLKQQNIGSQYYEMLGAMTASSVSFNPNSEQVIETVLDYFNEIGMPQNDNNFSNMKYILDVNSLLIFYSLIMAYHSTKQYDKFIQTLILAYNYYNMATAGLMNFYRDSVEELLKYHRYRRFIALFKNK</sequence>
<name>A0ABP1GDN7_9EUKA</name>
<dbReference type="Proteomes" id="UP001642409">
    <property type="component" value="Unassembled WGS sequence"/>
</dbReference>
<organism evidence="2 3">
    <name type="scientific">Hexamita inflata</name>
    <dbReference type="NCBI Taxonomy" id="28002"/>
    <lineage>
        <taxon>Eukaryota</taxon>
        <taxon>Metamonada</taxon>
        <taxon>Diplomonadida</taxon>
        <taxon>Hexamitidae</taxon>
        <taxon>Hexamitinae</taxon>
        <taxon>Hexamita</taxon>
    </lineage>
</organism>
<reference evidence="2 3" key="1">
    <citation type="submission" date="2024-07" db="EMBL/GenBank/DDBJ databases">
        <authorList>
            <person name="Akdeniz Z."/>
        </authorList>
    </citation>
    <scope>NUCLEOTIDE SEQUENCE [LARGE SCALE GENOMIC DNA]</scope>
</reference>
<accession>A0ABP1GDN7</accession>
<dbReference type="EMBL" id="CAXDID020000001">
    <property type="protein sequence ID" value="CAL5970247.1"/>
    <property type="molecule type" value="Genomic_DNA"/>
</dbReference>
<dbReference type="InterPro" id="IPR046341">
    <property type="entry name" value="SET_dom_sf"/>
</dbReference>
<evidence type="ECO:0000313" key="2">
    <source>
        <dbReference type="EMBL" id="CAL5970247.1"/>
    </source>
</evidence>
<evidence type="ECO:0000313" key="3">
    <source>
        <dbReference type="Proteomes" id="UP001642409"/>
    </source>
</evidence>
<dbReference type="InterPro" id="IPR001214">
    <property type="entry name" value="SET_dom"/>
</dbReference>
<evidence type="ECO:0000259" key="1">
    <source>
        <dbReference type="PROSITE" id="PS50280"/>
    </source>
</evidence>
<dbReference type="InterPro" id="IPR053185">
    <property type="entry name" value="SET_domain_protein"/>
</dbReference>
<comment type="caution">
    <text evidence="2">The sequence shown here is derived from an EMBL/GenBank/DDBJ whole genome shotgun (WGS) entry which is preliminary data.</text>
</comment>
<dbReference type="PANTHER" id="PTHR47332">
    <property type="entry name" value="SET DOMAIN-CONTAINING PROTEIN 5"/>
    <property type="match status" value="1"/>
</dbReference>
<keyword evidence="3" id="KW-1185">Reference proteome</keyword>
<gene>
    <name evidence="2" type="ORF">HINF_LOCUS187</name>
</gene>
<dbReference type="CDD" id="cd20071">
    <property type="entry name" value="SET_SMYD"/>
    <property type="match status" value="1"/>
</dbReference>